<comment type="caution">
    <text evidence="2">The sequence shown here is derived from an EMBL/GenBank/DDBJ whole genome shotgun (WGS) entry which is preliminary data.</text>
</comment>
<organism evidence="2 3">
    <name type="scientific">Racocetra fulgida</name>
    <dbReference type="NCBI Taxonomy" id="60492"/>
    <lineage>
        <taxon>Eukaryota</taxon>
        <taxon>Fungi</taxon>
        <taxon>Fungi incertae sedis</taxon>
        <taxon>Mucoromycota</taxon>
        <taxon>Glomeromycotina</taxon>
        <taxon>Glomeromycetes</taxon>
        <taxon>Diversisporales</taxon>
        <taxon>Gigasporaceae</taxon>
        <taxon>Racocetra</taxon>
    </lineage>
</organism>
<dbReference type="EMBL" id="CAJVPZ010097491">
    <property type="protein sequence ID" value="CAG8819468.1"/>
    <property type="molecule type" value="Genomic_DNA"/>
</dbReference>
<proteinExistence type="predicted"/>
<feature type="non-terminal residue" evidence="2">
    <location>
        <position position="1"/>
    </location>
</feature>
<keyword evidence="1" id="KW-0472">Membrane</keyword>
<name>A0A9N9KAT8_9GLOM</name>
<feature type="transmembrane region" description="Helical" evidence="1">
    <location>
        <begin position="20"/>
        <end position="42"/>
    </location>
</feature>
<dbReference type="AlphaFoldDB" id="A0A9N9KAT8"/>
<gene>
    <name evidence="2" type="ORF">RFULGI_LOCUS19512</name>
</gene>
<dbReference type="Proteomes" id="UP000789396">
    <property type="component" value="Unassembled WGS sequence"/>
</dbReference>
<protein>
    <submittedName>
        <fullName evidence="2">18509_t:CDS:1</fullName>
    </submittedName>
</protein>
<keyword evidence="3" id="KW-1185">Reference proteome</keyword>
<evidence type="ECO:0000313" key="2">
    <source>
        <dbReference type="EMBL" id="CAG8819468.1"/>
    </source>
</evidence>
<keyword evidence="1" id="KW-0812">Transmembrane</keyword>
<reference evidence="2" key="1">
    <citation type="submission" date="2021-06" db="EMBL/GenBank/DDBJ databases">
        <authorList>
            <person name="Kallberg Y."/>
            <person name="Tangrot J."/>
            <person name="Rosling A."/>
        </authorList>
    </citation>
    <scope>NUCLEOTIDE SEQUENCE</scope>
    <source>
        <strain evidence="2">IN212</strain>
    </source>
</reference>
<sequence length="88" mass="10103">QDILVKKKARSLLAFMILNIYGNAEISNSSIGNIFAALYLYLKFGKKYNISEIIEKKNFESIIELEEGMLKNFFGKLEIQHTNNNAIE</sequence>
<evidence type="ECO:0000313" key="3">
    <source>
        <dbReference type="Proteomes" id="UP000789396"/>
    </source>
</evidence>
<accession>A0A9N9KAT8</accession>
<evidence type="ECO:0000256" key="1">
    <source>
        <dbReference type="SAM" id="Phobius"/>
    </source>
</evidence>
<keyword evidence="1" id="KW-1133">Transmembrane helix</keyword>